<dbReference type="HOGENOM" id="CLU_001133_0_0_1"/>
<dbReference type="FunFam" id="3.40.50.300:FF:000216">
    <property type="entry name" value="Type VII secretion ATPase EccA"/>
    <property type="match status" value="3"/>
</dbReference>
<dbReference type="GO" id="GO:0016887">
    <property type="term" value="F:ATP hydrolysis activity"/>
    <property type="evidence" value="ECO:0007669"/>
    <property type="project" value="InterPro"/>
</dbReference>
<dbReference type="SMART" id="SM00382">
    <property type="entry name" value="AAA"/>
    <property type="match status" value="4"/>
</dbReference>
<organism evidence="6 7">
    <name type="scientific">Piloderma croceum (strain F 1598)</name>
    <dbReference type="NCBI Taxonomy" id="765440"/>
    <lineage>
        <taxon>Eukaryota</taxon>
        <taxon>Fungi</taxon>
        <taxon>Dikarya</taxon>
        <taxon>Basidiomycota</taxon>
        <taxon>Agaricomycotina</taxon>
        <taxon>Agaricomycetes</taxon>
        <taxon>Agaricomycetidae</taxon>
        <taxon>Atheliales</taxon>
        <taxon>Atheliaceae</taxon>
        <taxon>Piloderma</taxon>
    </lineage>
</organism>
<feature type="domain" description="AAA+ ATPase" evidence="5">
    <location>
        <begin position="1875"/>
        <end position="2012"/>
    </location>
</feature>
<reference evidence="6 7" key="1">
    <citation type="submission" date="2014-04" db="EMBL/GenBank/DDBJ databases">
        <authorList>
            <consortium name="DOE Joint Genome Institute"/>
            <person name="Kuo A."/>
            <person name="Tarkka M."/>
            <person name="Buscot F."/>
            <person name="Kohler A."/>
            <person name="Nagy L.G."/>
            <person name="Floudas D."/>
            <person name="Copeland A."/>
            <person name="Barry K.W."/>
            <person name="Cichocki N."/>
            <person name="Veneault-Fourrey C."/>
            <person name="LaButti K."/>
            <person name="Lindquist E.A."/>
            <person name="Lipzen A."/>
            <person name="Lundell T."/>
            <person name="Morin E."/>
            <person name="Murat C."/>
            <person name="Sun H."/>
            <person name="Tunlid A."/>
            <person name="Henrissat B."/>
            <person name="Grigoriev I.V."/>
            <person name="Hibbett D.S."/>
            <person name="Martin F."/>
            <person name="Nordberg H.P."/>
            <person name="Cantor M.N."/>
            <person name="Hua S.X."/>
        </authorList>
    </citation>
    <scope>NUCLEOTIDE SEQUENCE [LARGE SCALE GENOMIC DNA]</scope>
    <source>
        <strain evidence="6 7">F 1598</strain>
    </source>
</reference>
<evidence type="ECO:0000256" key="1">
    <source>
        <dbReference type="ARBA" id="ARBA00010378"/>
    </source>
</evidence>
<dbReference type="InterPro" id="IPR047187">
    <property type="entry name" value="SF1_C_Upf1"/>
</dbReference>
<dbReference type="FunFam" id="1.10.8.60:FF:000160">
    <property type="entry name" value="WGS project CABT00000000 data, contig 2.55"/>
    <property type="match status" value="1"/>
</dbReference>
<feature type="coiled-coil region" evidence="4">
    <location>
        <begin position="2182"/>
        <end position="2282"/>
    </location>
</feature>
<protein>
    <recommendedName>
        <fullName evidence="5">AAA+ ATPase domain-containing protein</fullName>
    </recommendedName>
</protein>
<evidence type="ECO:0000313" key="7">
    <source>
        <dbReference type="Proteomes" id="UP000054166"/>
    </source>
</evidence>
<dbReference type="InterPro" id="IPR003593">
    <property type="entry name" value="AAA+_ATPase"/>
</dbReference>
<evidence type="ECO:0000256" key="4">
    <source>
        <dbReference type="SAM" id="Coils"/>
    </source>
</evidence>
<dbReference type="InParanoid" id="A0A0C3BBY0"/>
<dbReference type="InterPro" id="IPR027417">
    <property type="entry name" value="P-loop_NTPase"/>
</dbReference>
<dbReference type="GO" id="GO:0004386">
    <property type="term" value="F:helicase activity"/>
    <property type="evidence" value="ECO:0007669"/>
    <property type="project" value="InterPro"/>
</dbReference>
<dbReference type="InterPro" id="IPR003959">
    <property type="entry name" value="ATPase_AAA_core"/>
</dbReference>
<dbReference type="CDD" id="cd17936">
    <property type="entry name" value="EEXXEc_NFX1"/>
    <property type="match status" value="1"/>
</dbReference>
<dbReference type="InterPro" id="IPR041627">
    <property type="entry name" value="AAA_lid_6"/>
</dbReference>
<dbReference type="EMBL" id="KN833055">
    <property type="protein sequence ID" value="KIM74837.1"/>
    <property type="molecule type" value="Genomic_DNA"/>
</dbReference>
<dbReference type="Proteomes" id="UP000054166">
    <property type="component" value="Unassembled WGS sequence"/>
</dbReference>
<dbReference type="Pfam" id="PF17866">
    <property type="entry name" value="AAA_lid_6"/>
    <property type="match status" value="2"/>
</dbReference>
<sequence>MDNRASKLNKLFGAILYGQQTVTIQNAPLFLEAICAQSDPADCISRLIASNVGLASVQAAMRSNLSTAFLNGAATALLKYIQAPELTIIGRGDFLGQLVLKIVEPPIFWSPFTRAFRATELQEDAQLCFAWLLLQLVSLPEETANKYRALAEDPTLLNMLLTSSQLNTRTFGSKIKHIIAVCGPGAAVDSEFGPGGRHDNDFVNFREITILPTADEIVSIEAAFIRPSAQLEDPETEDTRVATYLDNQFRLLREDMLYEMREELQIALGKKKGHHRGLVLEGFNFLDIHWGKDDRNCRWGITLQCQHDPWFFKKVLPKDRKTYLTENRKILKHQSLACLIVDDEIVAFATVNRDEDRLAQIPPCIVLQLEGEASTTRALITIKTGKKIKLLQIDTAIFSYEPVLKALQNAQVVPLSSELLFWKEGGTIGRPLSQPKRLIQAITTDPHQNLQPLLNTPRSILLDKSQAASLVAGLTQDVSLIQGPPGTGKSFIGALIAKVLHDYTEQTILVVTYTNHALDQFLEDLLDIGIPGTSIVRLGGKSTPRTDPLTLQKQPSSFRLGRADWKVIEDLKHESSNYLARLKAAFSSYGSSNVRYQDISDHLEFEDISYYEAFRAPQTTDGMIQVGRRGRAIGPHYLLEQWANGWDAGIFKKHPQILNASDIWGMPPALRQDRLSQWKQEILKAQVADIYAVAKLYNQSQSRLERKFTEKDGAILASKRIIGCTTTAAAKYGDDIQAALPDVLLVEEAGEILESHVLTAMAANTTQLVLIGDHKQLRPKVNNYKLTVEKGEGYNLNRSLFERLVLKGYPHETLTEQHRMRPEISALIRQLTYPDLVDAAKTKNRARLRGVQDVIVFINHDKPEDITPQLADRRDINSISSKQNSYEAGMVLKIVRYLAQQGYGTEQIVILTPYLGQLHKLQEVLRKDNDPILNDLDSYDLVRAGLLPAASAKIKKKSIRLATIDNYQGEESDIVIVTLTRSNTDHEIGFMSSPQRLNVLLSRARDAMILIGNSDTFLHARKGGELWGQFFELLKQGRHIYDGLPVQCERHPDRRAVLSRPIDFDEECPDGGCKESCGTMLNCGLHTCPSKCHQLYDHSKMACEHIMSSKCSQGHGQSWKCHKTRPILCMKCETQAKLAEEKRKKEFALQQKRDADQQEHARRLAEIDEKIVLERQVLRDAQLVKERENAITQRERDLEEAASLAAHTLSTGHAIPESSGAQSSIQAADAKTNPVPNYAEQNVPLQTTKHAPVIKPSQSIPKSSSQNEWQRMKDIEGASNDSVDSIMEMIGLEEVKAQVLRIQAKIDVTRRQNASFKDERFNIVLLGNPGTGKTTVARHYAKFLASLQVLPGNAFIETTGSRLANDGVAGIKKHIEEVVNGGGGAIFVDEAYQLASEHNFQGSQVLDFLLAEMENKVGTIVFILAGYNKQMEKFFEHNPGLTSRVPYKLQFADYQDDELLLMLKQLITKKYGGRMKVEDGVQGLYSRIAVRRLGRGRGREGFGNARALQNMFQKVSERQAERLSQEGKKGLQSDPLLLLKEDLIGPDPSQAIGQTAAWTKLQALIGLEAVKESVRNQFRLLENNYQRELQEKEPMQTSFNRVLLGSPGTGKTTVGKLYGQILADLGLLSNGEVVVKNPADFIGAALGQSESNTKTILANTLGKVLVIDEAYMLYGGGAGNQNDIYKTAVIDTMVAEIQSVPGDDRCVLLLGYKAQIEEMFQNVNPGLSRRFPLEDAFHFEDFTDFELLEILNLKLKTQDLEATDAAKVVAIQFLSRARNRPNFGNGGEVENLLSQAKGRYQTRQALLASNKRALDVVFEPQDFDPNFDRDARASDNLEKLFEDVVGCEDIIRKLGDYQRIARTMKARGIDTRDLIPTNFIFKGPPGTGKTTTARKMGQVYYDMGFLSSTEVMECSASDLIGQYVGQTGPKTKKVFERALGRVLFVDEAYRLGEGHFAKEAIDELVDILTQERFMSKVVVILAGYDQEMNQLMAVNTGLSSRFSEEVVFPNMPSPHCLELLNRELKKKSIQLNGLDDPSSLIYVEMKGMIEQLSSLPSWGNARDIKTLSKKMVNHVFTTATETSDSPLKLDREDAMTCINTMLMDRIERCANVPTGAISKLPQQMLSADPPPPPAPPIHKTHITTKPPAPPALAIKKATVQLHSDGRDLGVTDEIWNQLQADIQSAEAASKASEDAIQLAEKTLQEATIRENAQQELTKKLAQTRAKDAAAQDELKRQQEEARLRKYAAMAERMRVAAVLGKKRKEEARQRQQEAKVQAALRQMGVCVAGFRWIKQPSGYRCAGGSHFVDNAALGI</sequence>
<dbReference type="CDD" id="cd06008">
    <property type="entry name" value="NF-X1-zinc-finger"/>
    <property type="match status" value="1"/>
</dbReference>
<dbReference type="InterPro" id="IPR050773">
    <property type="entry name" value="CbxX/CfxQ_RuBisCO_ESX"/>
</dbReference>
<evidence type="ECO:0000259" key="5">
    <source>
        <dbReference type="SMART" id="SM00382"/>
    </source>
</evidence>
<dbReference type="PANTHER" id="PTHR43392:SF2">
    <property type="entry name" value="AAA-TYPE ATPASE FAMILY PROTEIN _ ANKYRIN REPEAT FAMILY PROTEIN"/>
    <property type="match status" value="1"/>
</dbReference>
<keyword evidence="3" id="KW-0067">ATP-binding</keyword>
<evidence type="ECO:0000256" key="3">
    <source>
        <dbReference type="ARBA" id="ARBA00022840"/>
    </source>
</evidence>
<evidence type="ECO:0000256" key="2">
    <source>
        <dbReference type="ARBA" id="ARBA00022741"/>
    </source>
</evidence>
<name>A0A0C3BBY0_PILCF</name>
<dbReference type="InterPro" id="IPR000641">
    <property type="entry name" value="CbxX/CfxQ"/>
</dbReference>
<keyword evidence="2" id="KW-0547">Nucleotide-binding</keyword>
<dbReference type="PANTHER" id="PTHR43392">
    <property type="entry name" value="AAA-TYPE ATPASE FAMILY PROTEIN / ANKYRIN REPEAT FAMILY PROTEIN"/>
    <property type="match status" value="1"/>
</dbReference>
<dbReference type="OrthoDB" id="2423195at2759"/>
<dbReference type="FunFam" id="3.40.50.300:FF:001660">
    <property type="entry name" value="NF-X1 finger and helicase protein, putative"/>
    <property type="match status" value="1"/>
</dbReference>
<dbReference type="CDD" id="cd18808">
    <property type="entry name" value="SF1_C_Upf1"/>
    <property type="match status" value="1"/>
</dbReference>
<feature type="domain" description="AAA+ ATPase" evidence="5">
    <location>
        <begin position="475"/>
        <end position="884"/>
    </location>
</feature>
<accession>A0A0C3BBY0</accession>
<dbReference type="Pfam" id="PF13086">
    <property type="entry name" value="AAA_11"/>
    <property type="match status" value="1"/>
</dbReference>
<dbReference type="Pfam" id="PF13087">
    <property type="entry name" value="AAA_12"/>
    <property type="match status" value="1"/>
</dbReference>
<dbReference type="InterPro" id="IPR041679">
    <property type="entry name" value="DNA2/NAM7-like_C"/>
</dbReference>
<gene>
    <name evidence="6" type="ORF">PILCRDRAFT_695039</name>
</gene>
<dbReference type="STRING" id="765440.A0A0C3BBY0"/>
<keyword evidence="7" id="KW-1185">Reference proteome</keyword>
<dbReference type="Gene3D" id="1.10.8.60">
    <property type="match status" value="2"/>
</dbReference>
<dbReference type="GO" id="GO:0005524">
    <property type="term" value="F:ATP binding"/>
    <property type="evidence" value="ECO:0007669"/>
    <property type="project" value="UniProtKB-KW"/>
</dbReference>
<reference evidence="7" key="2">
    <citation type="submission" date="2015-01" db="EMBL/GenBank/DDBJ databases">
        <title>Evolutionary Origins and Diversification of the Mycorrhizal Mutualists.</title>
        <authorList>
            <consortium name="DOE Joint Genome Institute"/>
            <consortium name="Mycorrhizal Genomics Consortium"/>
            <person name="Kohler A."/>
            <person name="Kuo A."/>
            <person name="Nagy L.G."/>
            <person name="Floudas D."/>
            <person name="Copeland A."/>
            <person name="Barry K.W."/>
            <person name="Cichocki N."/>
            <person name="Veneault-Fourrey C."/>
            <person name="LaButti K."/>
            <person name="Lindquist E.A."/>
            <person name="Lipzen A."/>
            <person name="Lundell T."/>
            <person name="Morin E."/>
            <person name="Murat C."/>
            <person name="Riley R."/>
            <person name="Ohm R."/>
            <person name="Sun H."/>
            <person name="Tunlid A."/>
            <person name="Henrissat B."/>
            <person name="Grigoriev I.V."/>
            <person name="Hibbett D.S."/>
            <person name="Martin F."/>
        </authorList>
    </citation>
    <scope>NUCLEOTIDE SEQUENCE [LARGE SCALE GENOMIC DNA]</scope>
    <source>
        <strain evidence="7">F 1598</strain>
    </source>
</reference>
<comment type="similarity">
    <text evidence="1">Belongs to the CbxX/CfxQ family.</text>
</comment>
<dbReference type="SUPFAM" id="SSF52540">
    <property type="entry name" value="P-loop containing nucleoside triphosphate hydrolases"/>
    <property type="match status" value="4"/>
</dbReference>
<dbReference type="Pfam" id="PF00004">
    <property type="entry name" value="AAA"/>
    <property type="match status" value="3"/>
</dbReference>
<dbReference type="CDD" id="cd00009">
    <property type="entry name" value="AAA"/>
    <property type="match status" value="2"/>
</dbReference>
<feature type="domain" description="AAA+ ATPase" evidence="5">
    <location>
        <begin position="1319"/>
        <end position="1451"/>
    </location>
</feature>
<feature type="domain" description="AAA+ ATPase" evidence="5">
    <location>
        <begin position="1598"/>
        <end position="1842"/>
    </location>
</feature>
<proteinExistence type="inferred from homology"/>
<dbReference type="PRINTS" id="PR00819">
    <property type="entry name" value="CBXCFQXSUPER"/>
</dbReference>
<keyword evidence="4" id="KW-0175">Coiled coil</keyword>
<evidence type="ECO:0000313" key="6">
    <source>
        <dbReference type="EMBL" id="KIM74837.1"/>
    </source>
</evidence>
<dbReference type="InterPro" id="IPR041677">
    <property type="entry name" value="DNA2/NAM7_AAA_11"/>
</dbReference>
<dbReference type="Gene3D" id="3.40.50.300">
    <property type="entry name" value="P-loop containing nucleotide triphosphate hydrolases"/>
    <property type="match status" value="5"/>
</dbReference>